<keyword evidence="1" id="KW-0902">Two-component regulatory system</keyword>
<dbReference type="GO" id="GO:0005829">
    <property type="term" value="C:cytosol"/>
    <property type="evidence" value="ECO:0007669"/>
    <property type="project" value="TreeGrafter"/>
</dbReference>
<evidence type="ECO:0000259" key="5">
    <source>
        <dbReference type="PROSITE" id="PS50930"/>
    </source>
</evidence>
<dbReference type="GO" id="GO:0032993">
    <property type="term" value="C:protein-DNA complex"/>
    <property type="evidence" value="ECO:0007669"/>
    <property type="project" value="TreeGrafter"/>
</dbReference>
<dbReference type="InterPro" id="IPR007492">
    <property type="entry name" value="LytTR_DNA-bd_dom"/>
</dbReference>
<proteinExistence type="predicted"/>
<dbReference type="PANTHER" id="PTHR48111:SF69">
    <property type="entry name" value="RESPONSE REGULATOR RECEIVER"/>
    <property type="match status" value="1"/>
</dbReference>
<dbReference type="SMART" id="SM00448">
    <property type="entry name" value="REC"/>
    <property type="match status" value="1"/>
</dbReference>
<evidence type="ECO:0000256" key="2">
    <source>
        <dbReference type="ARBA" id="ARBA00023125"/>
    </source>
</evidence>
<evidence type="ECO:0000313" key="6">
    <source>
        <dbReference type="EMBL" id="AVP97275.1"/>
    </source>
</evidence>
<reference evidence="6 7" key="2">
    <citation type="submission" date="2018-03" db="EMBL/GenBank/DDBJ databases">
        <authorList>
            <person name="Keele B.F."/>
        </authorList>
    </citation>
    <scope>NUCLEOTIDE SEQUENCE [LARGE SCALE GENOMIC DNA]</scope>
    <source>
        <strain evidence="6 7">D13</strain>
    </source>
</reference>
<dbReference type="PANTHER" id="PTHR48111">
    <property type="entry name" value="REGULATOR OF RPOS"/>
    <property type="match status" value="1"/>
</dbReference>
<keyword evidence="2 6" id="KW-0238">DNA-binding</keyword>
<dbReference type="PROSITE" id="PS50930">
    <property type="entry name" value="HTH_LYTTR"/>
    <property type="match status" value="1"/>
</dbReference>
<keyword evidence="7" id="KW-1185">Reference proteome</keyword>
<dbReference type="Gene3D" id="3.40.50.2300">
    <property type="match status" value="1"/>
</dbReference>
<keyword evidence="3" id="KW-0597">Phosphoprotein</keyword>
<evidence type="ECO:0000256" key="3">
    <source>
        <dbReference type="PROSITE-ProRule" id="PRU00169"/>
    </source>
</evidence>
<dbReference type="InterPro" id="IPR001789">
    <property type="entry name" value="Sig_transdc_resp-reg_receiver"/>
</dbReference>
<dbReference type="SUPFAM" id="SSF52172">
    <property type="entry name" value="CheY-like"/>
    <property type="match status" value="1"/>
</dbReference>
<dbReference type="SMART" id="SM00850">
    <property type="entry name" value="LytTR"/>
    <property type="match status" value="1"/>
</dbReference>
<dbReference type="InterPro" id="IPR011006">
    <property type="entry name" value="CheY-like_superfamily"/>
</dbReference>
<protein>
    <submittedName>
        <fullName evidence="6">DNA-binding response regulator</fullName>
    </submittedName>
</protein>
<evidence type="ECO:0000259" key="4">
    <source>
        <dbReference type="PROSITE" id="PS50110"/>
    </source>
</evidence>
<feature type="domain" description="Response regulatory" evidence="4">
    <location>
        <begin position="4"/>
        <end position="116"/>
    </location>
</feature>
<feature type="modified residue" description="4-aspartylphosphate" evidence="3">
    <location>
        <position position="56"/>
    </location>
</feature>
<reference evidence="6 7" key="1">
    <citation type="submission" date="2018-03" db="EMBL/GenBank/DDBJ databases">
        <title>Ahniella affigens gen. nov., sp. nov., a gammaproteobacterium isolated from sandy soil near a stream.</title>
        <authorList>
            <person name="Ko Y."/>
            <person name="Kim J.-H."/>
        </authorList>
    </citation>
    <scope>NUCLEOTIDE SEQUENCE [LARGE SCALE GENOMIC DNA]</scope>
    <source>
        <strain evidence="6 7">D13</strain>
    </source>
</reference>
<dbReference type="InterPro" id="IPR039420">
    <property type="entry name" value="WalR-like"/>
</dbReference>
<dbReference type="PROSITE" id="PS50110">
    <property type="entry name" value="RESPONSE_REGULATORY"/>
    <property type="match status" value="1"/>
</dbReference>
<dbReference type="GO" id="GO:0000976">
    <property type="term" value="F:transcription cis-regulatory region binding"/>
    <property type="evidence" value="ECO:0007669"/>
    <property type="project" value="TreeGrafter"/>
</dbReference>
<evidence type="ECO:0000256" key="1">
    <source>
        <dbReference type="ARBA" id="ARBA00023012"/>
    </source>
</evidence>
<dbReference type="GO" id="GO:0006355">
    <property type="term" value="P:regulation of DNA-templated transcription"/>
    <property type="evidence" value="ECO:0007669"/>
    <property type="project" value="TreeGrafter"/>
</dbReference>
<dbReference type="Gene3D" id="2.40.50.1020">
    <property type="entry name" value="LytTr DNA-binding domain"/>
    <property type="match status" value="1"/>
</dbReference>
<feature type="domain" description="HTH LytTR-type" evidence="5">
    <location>
        <begin position="153"/>
        <end position="260"/>
    </location>
</feature>
<dbReference type="Pfam" id="PF00072">
    <property type="entry name" value="Response_reg"/>
    <property type="match status" value="1"/>
</dbReference>
<evidence type="ECO:0000313" key="7">
    <source>
        <dbReference type="Proteomes" id="UP000241074"/>
    </source>
</evidence>
<gene>
    <name evidence="6" type="ORF">C7S18_08750</name>
</gene>
<accession>A0A2P1PR22</accession>
<dbReference type="Proteomes" id="UP000241074">
    <property type="component" value="Chromosome"/>
</dbReference>
<dbReference type="KEGG" id="xba:C7S18_08750"/>
<dbReference type="AlphaFoldDB" id="A0A2P1PR22"/>
<dbReference type="Pfam" id="PF04397">
    <property type="entry name" value="LytTR"/>
    <property type="match status" value="1"/>
</dbReference>
<organism evidence="6 7">
    <name type="scientific">Ahniella affigens</name>
    <dbReference type="NCBI Taxonomy" id="2021234"/>
    <lineage>
        <taxon>Bacteria</taxon>
        <taxon>Pseudomonadati</taxon>
        <taxon>Pseudomonadota</taxon>
        <taxon>Gammaproteobacteria</taxon>
        <taxon>Lysobacterales</taxon>
        <taxon>Rhodanobacteraceae</taxon>
        <taxon>Ahniella</taxon>
    </lineage>
</organism>
<dbReference type="GO" id="GO:0000156">
    <property type="term" value="F:phosphorelay response regulator activity"/>
    <property type="evidence" value="ECO:0007669"/>
    <property type="project" value="TreeGrafter"/>
</dbReference>
<dbReference type="OrthoDB" id="236568at2"/>
<name>A0A2P1PR22_9GAMM</name>
<dbReference type="RefSeq" id="WP_106891199.1">
    <property type="nucleotide sequence ID" value="NZ_CP027860.1"/>
</dbReference>
<dbReference type="EMBL" id="CP027860">
    <property type="protein sequence ID" value="AVP97275.1"/>
    <property type="molecule type" value="Genomic_DNA"/>
</dbReference>
<sequence length="260" mass="29326">MNARALVADDEPLLREHLVQRLRTLWPELDIVGQARNGREAVELFDRSQPDICFLDVQMPAMTGIEAARHIGGAARLVFVTAFDQYAVDAFEAGALDYLIKPVTDARLGQCVARLQQQLRMLQQGPSADTLLDLARRLQRLEGFAKSEHLKWLRASLGSATYLIPVHDIDYLKADQKYTRVAYHDADGKPLEALIRSPLKDLITQLDPDRFSQIHRGAAVNLHAVKRVVRIDRDSAEVELKGRPERLPVSKTFLAVFRET</sequence>